<feature type="active site" description="4-aspartylphosphate intermediate" evidence="13">
    <location>
        <position position="392"/>
    </location>
</feature>
<dbReference type="GO" id="GO:0005524">
    <property type="term" value="F:ATP binding"/>
    <property type="evidence" value="ECO:0007669"/>
    <property type="project" value="UniProtKB-UniRule"/>
</dbReference>
<dbReference type="InterPro" id="IPR006539">
    <property type="entry name" value="P-type_ATPase_IV"/>
</dbReference>
<dbReference type="GO" id="GO:0140326">
    <property type="term" value="F:ATPase-coupled intramembrane lipid transporter activity"/>
    <property type="evidence" value="ECO:0000318"/>
    <property type="project" value="GO_Central"/>
</dbReference>
<feature type="binding site" evidence="14">
    <location>
        <position position="648"/>
    </location>
    <ligand>
        <name>ATP</name>
        <dbReference type="ChEBI" id="CHEBI:30616"/>
    </ligand>
</feature>
<dbReference type="InterPro" id="IPR023298">
    <property type="entry name" value="ATPase_P-typ_TM_dom_sf"/>
</dbReference>
<evidence type="ECO:0000256" key="7">
    <source>
        <dbReference type="ARBA" id="ARBA00022840"/>
    </source>
</evidence>
<dbReference type="InterPro" id="IPR059000">
    <property type="entry name" value="ATPase_P-type_domA"/>
</dbReference>
<comment type="similarity">
    <text evidence="3 16">Belongs to the cation transport ATPase (P-type) (TC 3.A.3) family. Type IV subfamily.</text>
</comment>
<dbReference type="NCBIfam" id="TIGR01494">
    <property type="entry name" value="ATPase_P-type"/>
    <property type="match status" value="1"/>
</dbReference>
<keyword evidence="5 15" id="KW-0479">Metal-binding</keyword>
<comment type="cofactor">
    <cofactor evidence="15">
        <name>Mg(2+)</name>
        <dbReference type="ChEBI" id="CHEBI:18420"/>
    </cofactor>
</comment>
<feature type="binding site" evidence="14">
    <location>
        <position position="392"/>
    </location>
    <ligand>
        <name>ATP</name>
        <dbReference type="ChEBI" id="CHEBI:30616"/>
    </ligand>
</feature>
<keyword evidence="9 16" id="KW-1278">Translocase</keyword>
<dbReference type="GO" id="GO:0045332">
    <property type="term" value="P:phospholipid translocation"/>
    <property type="evidence" value="ECO:0000318"/>
    <property type="project" value="GO_Central"/>
</dbReference>
<feature type="transmembrane region" description="Helical" evidence="16">
    <location>
        <begin position="54"/>
        <end position="71"/>
    </location>
</feature>
<feature type="transmembrane region" description="Helical" evidence="16">
    <location>
        <begin position="996"/>
        <end position="1017"/>
    </location>
</feature>
<evidence type="ECO:0000259" key="19">
    <source>
        <dbReference type="Pfam" id="PF16212"/>
    </source>
</evidence>
<reference evidence="20 21" key="1">
    <citation type="journal article" date="2014" name="Nat. Commun.">
        <title>Klebsormidium flaccidum genome reveals primary factors for plant terrestrial adaptation.</title>
        <authorList>
            <person name="Hori K."/>
            <person name="Maruyama F."/>
            <person name="Fujisawa T."/>
            <person name="Togashi T."/>
            <person name="Yamamoto N."/>
            <person name="Seo M."/>
            <person name="Sato S."/>
            <person name="Yamada T."/>
            <person name="Mori H."/>
            <person name="Tajima N."/>
            <person name="Moriyama T."/>
            <person name="Ikeuchi M."/>
            <person name="Watanabe M."/>
            <person name="Wada H."/>
            <person name="Kobayashi K."/>
            <person name="Saito M."/>
            <person name="Masuda T."/>
            <person name="Sasaki-Sekimoto Y."/>
            <person name="Mashiguchi K."/>
            <person name="Awai K."/>
            <person name="Shimojima M."/>
            <person name="Masuda S."/>
            <person name="Iwai M."/>
            <person name="Nobusawa T."/>
            <person name="Narise T."/>
            <person name="Kondo S."/>
            <person name="Saito H."/>
            <person name="Sato R."/>
            <person name="Murakawa M."/>
            <person name="Ihara Y."/>
            <person name="Oshima-Yamada Y."/>
            <person name="Ohtaka K."/>
            <person name="Satoh M."/>
            <person name="Sonobe K."/>
            <person name="Ishii M."/>
            <person name="Ohtani R."/>
            <person name="Kanamori-Sato M."/>
            <person name="Honoki R."/>
            <person name="Miyazaki D."/>
            <person name="Mochizuki H."/>
            <person name="Umetsu J."/>
            <person name="Higashi K."/>
            <person name="Shibata D."/>
            <person name="Kamiya Y."/>
            <person name="Sato N."/>
            <person name="Nakamura Y."/>
            <person name="Tabata S."/>
            <person name="Ida S."/>
            <person name="Kurokawa K."/>
            <person name="Ohta H."/>
        </authorList>
    </citation>
    <scope>NUCLEOTIDE SEQUENCE [LARGE SCALE GENOMIC DNA]</scope>
    <source>
        <strain evidence="20 21">NIES-2285</strain>
    </source>
</reference>
<feature type="domain" description="P-type ATPase A" evidence="17">
    <location>
        <begin position="109"/>
        <end position="174"/>
    </location>
</feature>
<evidence type="ECO:0000256" key="1">
    <source>
        <dbReference type="ARBA" id="ARBA00004141"/>
    </source>
</evidence>
<keyword evidence="8 15" id="KW-0460">Magnesium</keyword>
<gene>
    <name evidence="20" type="ORF">KFL_006130020</name>
</gene>
<organism evidence="20 21">
    <name type="scientific">Klebsormidium nitens</name>
    <name type="common">Green alga</name>
    <name type="synonym">Ulothrix nitens</name>
    <dbReference type="NCBI Taxonomy" id="105231"/>
    <lineage>
        <taxon>Eukaryota</taxon>
        <taxon>Viridiplantae</taxon>
        <taxon>Streptophyta</taxon>
        <taxon>Klebsormidiophyceae</taxon>
        <taxon>Klebsormidiales</taxon>
        <taxon>Klebsormidiaceae</taxon>
        <taxon>Klebsormidium</taxon>
    </lineage>
</organism>
<dbReference type="NCBIfam" id="TIGR01652">
    <property type="entry name" value="ATPase-Plipid"/>
    <property type="match status" value="1"/>
</dbReference>
<feature type="binding site" evidence="15">
    <location>
        <position position="759"/>
    </location>
    <ligand>
        <name>Mg(2+)</name>
        <dbReference type="ChEBI" id="CHEBI:18420"/>
    </ligand>
</feature>
<protein>
    <recommendedName>
        <fullName evidence="16">Phospholipid-transporting ATPase</fullName>
        <ecNumber evidence="16">7.6.2.1</ecNumber>
    </recommendedName>
</protein>
<feature type="transmembrane region" description="Helical" evidence="16">
    <location>
        <begin position="960"/>
        <end position="984"/>
    </location>
</feature>
<dbReference type="PROSITE" id="PS00154">
    <property type="entry name" value="ATPASE_E1_E2"/>
    <property type="match status" value="1"/>
</dbReference>
<dbReference type="Gene3D" id="2.70.150.10">
    <property type="entry name" value="Calcium-transporting ATPase, cytoplasmic transduction domain A"/>
    <property type="match status" value="1"/>
</dbReference>
<feature type="transmembrane region" description="Helical" evidence="16">
    <location>
        <begin position="930"/>
        <end position="948"/>
    </location>
</feature>
<dbReference type="SUPFAM" id="SSF81660">
    <property type="entry name" value="Metal cation-transporting ATPase, ATP-binding domain N"/>
    <property type="match status" value="1"/>
</dbReference>
<dbReference type="OMA" id="IAITTWH"/>
<keyword evidence="21" id="KW-1185">Reference proteome</keyword>
<feature type="binding site" evidence="14">
    <location>
        <position position="566"/>
    </location>
    <ligand>
        <name>ATP</name>
        <dbReference type="ChEBI" id="CHEBI:30616"/>
    </ligand>
</feature>
<evidence type="ECO:0000256" key="12">
    <source>
        <dbReference type="ARBA" id="ARBA00034036"/>
    </source>
</evidence>
<dbReference type="Gene3D" id="3.40.1110.10">
    <property type="entry name" value="Calcium-transporting ATPase, cytoplasmic domain N"/>
    <property type="match status" value="1"/>
</dbReference>
<dbReference type="Gene3D" id="3.40.50.1000">
    <property type="entry name" value="HAD superfamily/HAD-like"/>
    <property type="match status" value="1"/>
</dbReference>
<evidence type="ECO:0000256" key="4">
    <source>
        <dbReference type="ARBA" id="ARBA00022692"/>
    </source>
</evidence>
<feature type="binding site" evidence="14">
    <location>
        <position position="394"/>
    </location>
    <ligand>
        <name>ATP</name>
        <dbReference type="ChEBI" id="CHEBI:30616"/>
    </ligand>
</feature>
<accession>A0A1Y1IH71</accession>
<dbReference type="SFLD" id="SFLDG00002">
    <property type="entry name" value="C1.7:_P-type_atpase_like"/>
    <property type="match status" value="1"/>
</dbReference>
<evidence type="ECO:0000313" key="20">
    <source>
        <dbReference type="EMBL" id="GAQ90205.1"/>
    </source>
</evidence>
<feature type="binding site" evidence="15">
    <location>
        <position position="763"/>
    </location>
    <ligand>
        <name>Mg(2+)</name>
        <dbReference type="ChEBI" id="CHEBI:18420"/>
    </ligand>
</feature>
<evidence type="ECO:0000256" key="9">
    <source>
        <dbReference type="ARBA" id="ARBA00022967"/>
    </source>
</evidence>
<feature type="domain" description="P-type ATPase N-terminal" evidence="18">
    <location>
        <begin position="22"/>
        <end position="80"/>
    </location>
</feature>
<keyword evidence="11 16" id="KW-0472">Membrane</keyword>
<evidence type="ECO:0000256" key="13">
    <source>
        <dbReference type="PIRSR" id="PIRSR606539-1"/>
    </source>
</evidence>
<evidence type="ECO:0000256" key="11">
    <source>
        <dbReference type="ARBA" id="ARBA00023136"/>
    </source>
</evidence>
<dbReference type="EMBL" id="DF237562">
    <property type="protein sequence ID" value="GAQ90205.1"/>
    <property type="molecule type" value="Genomic_DNA"/>
</dbReference>
<evidence type="ECO:0000256" key="5">
    <source>
        <dbReference type="ARBA" id="ARBA00022723"/>
    </source>
</evidence>
<feature type="binding site" evidence="14">
    <location>
        <position position="534"/>
    </location>
    <ligand>
        <name>ATP</name>
        <dbReference type="ChEBI" id="CHEBI:30616"/>
    </ligand>
</feature>
<feature type="binding site" evidence="14">
    <location>
        <position position="510"/>
    </location>
    <ligand>
        <name>ATP</name>
        <dbReference type="ChEBI" id="CHEBI:30616"/>
    </ligand>
</feature>
<dbReference type="Pfam" id="PF13246">
    <property type="entry name" value="Cation_ATPase"/>
    <property type="match status" value="1"/>
</dbReference>
<dbReference type="InterPro" id="IPR044492">
    <property type="entry name" value="P_typ_ATPase_HD_dom"/>
</dbReference>
<dbReference type="GO" id="GO:0016887">
    <property type="term" value="F:ATP hydrolysis activity"/>
    <property type="evidence" value="ECO:0007669"/>
    <property type="project" value="InterPro"/>
</dbReference>
<keyword evidence="4 16" id="KW-0812">Transmembrane</keyword>
<keyword evidence="10 16" id="KW-1133">Transmembrane helix</keyword>
<dbReference type="GO" id="GO:0000287">
    <property type="term" value="F:magnesium ion binding"/>
    <property type="evidence" value="ECO:0007669"/>
    <property type="project" value="UniProtKB-UniRule"/>
</dbReference>
<dbReference type="SFLD" id="SFLDF00027">
    <property type="entry name" value="p-type_atpase"/>
    <property type="match status" value="1"/>
</dbReference>
<dbReference type="EC" id="7.6.2.1" evidence="16"/>
<evidence type="ECO:0000256" key="2">
    <source>
        <dbReference type="ARBA" id="ARBA00004308"/>
    </source>
</evidence>
<dbReference type="InterPro" id="IPR008250">
    <property type="entry name" value="ATPase_P-typ_transduc_dom_A_sf"/>
</dbReference>
<dbReference type="InterPro" id="IPR032631">
    <property type="entry name" value="P-type_ATPase_N"/>
</dbReference>
<dbReference type="Pfam" id="PF16209">
    <property type="entry name" value="PhoLip_ATPase_N"/>
    <property type="match status" value="1"/>
</dbReference>
<dbReference type="InterPro" id="IPR023299">
    <property type="entry name" value="ATPase_P-typ_cyto_dom_N"/>
</dbReference>
<sequence length="1075" mass="119144">MADRAASEVVAKRCVTINTSKNVNQPRLRNKVANTKYTLLTFLPKNSMEQFSRFMNKYFLIIAVLQLWPLITPVNPLTTWGPLLFIFAVTSIKEAWDDLGRWKMDKEANQKRVWITRDGQRVPVMAQDVCVGDVVWLQEDDEVPCDIVLLGTADPLGHCYVQTAALDGETNLKTRYVALPTEETASIEKMVHITGSIECPLPNKDVSRFDALFRPAAGSTDDGLVPLSIENTLLQSCYLKNTAWVCGVAVYTGNETKLGMSRGATPVKLAATDAVIDRLTGAIFAFQILVVAVMGASGDVLKERQRHRLWYLEYPRRERWFDFSVIPLRFELLSSIMIPISLKVTMDLVKAAYSKFIDWDLQLYDADTDTPARASNTGIPEDLGQVQYILTDKTGTLTENVMLLKKCGVRGRAYGETTGDVVTDPDLRRALERADSAEAQLVLALAVCNTVVPVQKRGVRSFKVASQDELAFVSAAAELGFTLASREGQTLVVALGEESARFELLETLEFSPERKRMSVVVRERASGRLKLYTKGADETIFPRLRTGEETASTAALLEDYARHGLRTMVVAARSVDEDEYAEWAGKMREARVALQDRDERTAEVASLLETRLELLGCTAIEDKLQEGVPETIALLRRAGIRFFMLTGDRHSTAVQIAKACGLAGSGSAHQILRVQGTSPHEVGDSLLRILSLLKENTRDRTLLVEGWVLDIALQHHADAFADICRLVRTAIFCRAAPIQKAQLVAVVKGFGVRTLAIGDGANDVRMIQEAHVGVGISGREGLQAARSADYSIAKFRYLARLILVHGRHSYLCTAFVAQYSIYKSLALCFVQIMFAFFSGVAGTSLFNSFSLTTYNVLDTSLPVLAYVLNRDLADVTVTQHPELMQDAQQSRLLSIETFTHWFARALFHACAVVMLTSGAYFLTGASLEEAALAAFSACVWVVTLVVAVETHSFTAYQHVALWGTVLTFYGVSLFASGYLWSGMYRVVGRMLFNPRYGLLQLLICVVSLGPILVTKYYRFFYHPSLSDKLLQLEKERTDPADALAESGTMYSRLLGTSASQNELSRQRLISETEQL</sequence>
<dbReference type="SUPFAM" id="SSF81665">
    <property type="entry name" value="Calcium ATPase, transmembrane domain M"/>
    <property type="match status" value="1"/>
</dbReference>
<feature type="binding site" evidence="14">
    <location>
        <position position="393"/>
    </location>
    <ligand>
        <name>ATP</name>
        <dbReference type="ChEBI" id="CHEBI:30616"/>
    </ligand>
</feature>
<feature type="binding site" evidence="14">
    <location>
        <position position="647"/>
    </location>
    <ligand>
        <name>ATP</name>
        <dbReference type="ChEBI" id="CHEBI:30616"/>
    </ligand>
</feature>
<evidence type="ECO:0000256" key="16">
    <source>
        <dbReference type="RuleBase" id="RU362033"/>
    </source>
</evidence>
<dbReference type="SUPFAM" id="SSF56784">
    <property type="entry name" value="HAD-like"/>
    <property type="match status" value="1"/>
</dbReference>
<dbReference type="PANTHER" id="PTHR24092">
    <property type="entry name" value="PROBABLE PHOSPHOLIPID-TRANSPORTING ATPASE"/>
    <property type="match status" value="1"/>
</dbReference>
<feature type="binding site" evidence="14">
    <location>
        <position position="740"/>
    </location>
    <ligand>
        <name>ATP</name>
        <dbReference type="ChEBI" id="CHEBI:30616"/>
    </ligand>
</feature>
<dbReference type="Pfam" id="PF16212">
    <property type="entry name" value="PhoLip_ATPase_C"/>
    <property type="match status" value="1"/>
</dbReference>
<feature type="binding site" evidence="15">
    <location>
        <position position="392"/>
    </location>
    <ligand>
        <name>Mg(2+)</name>
        <dbReference type="ChEBI" id="CHEBI:18420"/>
    </ligand>
</feature>
<comment type="subcellular location">
    <subcellularLocation>
        <location evidence="2">Endomembrane system</location>
    </subcellularLocation>
    <subcellularLocation>
        <location evidence="1 16">Membrane</location>
        <topology evidence="1 16">Multi-pass membrane protein</topology>
    </subcellularLocation>
</comment>
<dbReference type="OrthoDB" id="377733at2759"/>
<evidence type="ECO:0000256" key="15">
    <source>
        <dbReference type="PIRSR" id="PIRSR606539-3"/>
    </source>
</evidence>
<name>A0A1Y1IH71_KLENI</name>
<keyword evidence="6 14" id="KW-0547">Nucleotide-binding</keyword>
<feature type="binding site" evidence="15">
    <location>
        <position position="394"/>
    </location>
    <ligand>
        <name>Mg(2+)</name>
        <dbReference type="ChEBI" id="CHEBI:18420"/>
    </ligand>
</feature>
<dbReference type="FunFam" id="2.70.150.10:FF:000032">
    <property type="entry name" value="Phospholipid-transporting ATPase"/>
    <property type="match status" value="1"/>
</dbReference>
<feature type="binding site" evidence="14">
    <location>
        <position position="646"/>
    </location>
    <ligand>
        <name>ATP</name>
        <dbReference type="ChEBI" id="CHEBI:30616"/>
    </ligand>
</feature>
<dbReference type="SUPFAM" id="SSF81653">
    <property type="entry name" value="Calcium ATPase, transduction domain A"/>
    <property type="match status" value="1"/>
</dbReference>
<dbReference type="InterPro" id="IPR001757">
    <property type="entry name" value="P_typ_ATPase"/>
</dbReference>
<dbReference type="AlphaFoldDB" id="A0A1Y1IH71"/>
<dbReference type="InterPro" id="IPR023214">
    <property type="entry name" value="HAD_sf"/>
</dbReference>
<feature type="domain" description="P-type ATPase C-terminal" evidence="19">
    <location>
        <begin position="785"/>
        <end position="1024"/>
    </location>
</feature>
<dbReference type="Pfam" id="PF00122">
    <property type="entry name" value="E1-E2_ATPase"/>
    <property type="match status" value="1"/>
</dbReference>
<dbReference type="InterPro" id="IPR036412">
    <property type="entry name" value="HAD-like_sf"/>
</dbReference>
<comment type="catalytic activity">
    <reaction evidence="12 16">
        <text>ATP + H2O + phospholipidSide 1 = ADP + phosphate + phospholipidSide 2.</text>
        <dbReference type="EC" id="7.6.2.1"/>
    </reaction>
</comment>
<dbReference type="InterPro" id="IPR032630">
    <property type="entry name" value="P_typ_ATPase_c"/>
</dbReference>
<feature type="binding site" evidence="14">
    <location>
        <position position="734"/>
    </location>
    <ligand>
        <name>ATP</name>
        <dbReference type="ChEBI" id="CHEBI:30616"/>
    </ligand>
</feature>
<evidence type="ECO:0000259" key="18">
    <source>
        <dbReference type="Pfam" id="PF16209"/>
    </source>
</evidence>
<feature type="binding site" evidence="14">
    <location>
        <position position="763"/>
    </location>
    <ligand>
        <name>ATP</name>
        <dbReference type="ChEBI" id="CHEBI:30616"/>
    </ligand>
</feature>
<keyword evidence="7 14" id="KW-0067">ATP-binding</keyword>
<evidence type="ECO:0000256" key="10">
    <source>
        <dbReference type="ARBA" id="ARBA00022989"/>
    </source>
</evidence>
<dbReference type="Proteomes" id="UP000054558">
    <property type="component" value="Unassembled WGS sequence"/>
</dbReference>
<evidence type="ECO:0000256" key="8">
    <source>
        <dbReference type="ARBA" id="ARBA00022842"/>
    </source>
</evidence>
<dbReference type="PANTHER" id="PTHR24092:SF19">
    <property type="entry name" value="PHOSPHOLIPID-TRANSPORTING ATPASE"/>
    <property type="match status" value="1"/>
</dbReference>
<evidence type="ECO:0000259" key="17">
    <source>
        <dbReference type="Pfam" id="PF00122"/>
    </source>
</evidence>
<evidence type="ECO:0000313" key="21">
    <source>
        <dbReference type="Proteomes" id="UP000054558"/>
    </source>
</evidence>
<dbReference type="FunFam" id="3.40.50.1000:FF:000084">
    <property type="entry name" value="Phospholipid-transporting ATPase"/>
    <property type="match status" value="1"/>
</dbReference>
<feature type="transmembrane region" description="Helical" evidence="16">
    <location>
        <begin position="901"/>
        <end position="923"/>
    </location>
</feature>
<evidence type="ECO:0000256" key="3">
    <source>
        <dbReference type="ARBA" id="ARBA00008109"/>
    </source>
</evidence>
<evidence type="ECO:0000256" key="6">
    <source>
        <dbReference type="ARBA" id="ARBA00022741"/>
    </source>
</evidence>
<proteinExistence type="inferred from homology"/>
<dbReference type="GO" id="GO:0005886">
    <property type="term" value="C:plasma membrane"/>
    <property type="evidence" value="ECO:0000318"/>
    <property type="project" value="GO_Central"/>
</dbReference>
<feature type="binding site" evidence="14">
    <location>
        <position position="762"/>
    </location>
    <ligand>
        <name>ATP</name>
        <dbReference type="ChEBI" id="CHEBI:30616"/>
    </ligand>
</feature>
<evidence type="ECO:0000256" key="14">
    <source>
        <dbReference type="PIRSR" id="PIRSR606539-2"/>
    </source>
</evidence>
<feature type="binding site" evidence="14">
    <location>
        <position position="469"/>
    </location>
    <ligand>
        <name>ATP</name>
        <dbReference type="ChEBI" id="CHEBI:30616"/>
    </ligand>
</feature>
<dbReference type="PRINTS" id="PR00119">
    <property type="entry name" value="CATATPASE"/>
</dbReference>
<dbReference type="SFLD" id="SFLDS00003">
    <property type="entry name" value="Haloacid_Dehalogenase"/>
    <property type="match status" value="1"/>
</dbReference>
<dbReference type="STRING" id="105231.A0A1Y1IH71"/>
<feature type="transmembrane region" description="Helical" evidence="16">
    <location>
        <begin position="825"/>
        <end position="846"/>
    </location>
</feature>
<dbReference type="InterPro" id="IPR018303">
    <property type="entry name" value="ATPase_P-typ_P_site"/>
</dbReference>